<dbReference type="Pfam" id="PF00069">
    <property type="entry name" value="Pkinase"/>
    <property type="match status" value="1"/>
</dbReference>
<dbReference type="PANTHER" id="PTHR27001">
    <property type="entry name" value="OS01G0253100 PROTEIN"/>
    <property type="match status" value="1"/>
</dbReference>
<keyword evidence="1" id="KW-0547">Nucleotide-binding</keyword>
<dbReference type="Proteomes" id="UP001459277">
    <property type="component" value="Unassembled WGS sequence"/>
</dbReference>
<evidence type="ECO:0000259" key="4">
    <source>
        <dbReference type="PROSITE" id="PS50011"/>
    </source>
</evidence>
<keyword evidence="2" id="KW-0067">ATP-binding</keyword>
<comment type="caution">
    <text evidence="5">The sequence shown here is derived from an EMBL/GenBank/DDBJ whole genome shotgun (WGS) entry which is preliminary data.</text>
</comment>
<dbReference type="InterPro" id="IPR011009">
    <property type="entry name" value="Kinase-like_dom_sf"/>
</dbReference>
<dbReference type="SUPFAM" id="SSF56112">
    <property type="entry name" value="Protein kinase-like (PK-like)"/>
    <property type="match status" value="1"/>
</dbReference>
<dbReference type="GO" id="GO:0005886">
    <property type="term" value="C:plasma membrane"/>
    <property type="evidence" value="ECO:0007669"/>
    <property type="project" value="TreeGrafter"/>
</dbReference>
<proteinExistence type="predicted"/>
<feature type="domain" description="Protein kinase" evidence="4">
    <location>
        <begin position="82"/>
        <end position="384"/>
    </location>
</feature>
<dbReference type="Gene3D" id="1.10.510.10">
    <property type="entry name" value="Transferase(Phosphotransferase) domain 1"/>
    <property type="match status" value="1"/>
</dbReference>
<dbReference type="InterPro" id="IPR000719">
    <property type="entry name" value="Prot_kinase_dom"/>
</dbReference>
<dbReference type="EMBL" id="JAZDWU010000001">
    <property type="protein sequence ID" value="KAL0016199.1"/>
    <property type="molecule type" value="Genomic_DNA"/>
</dbReference>
<sequence>MGFLKCLIGFKIRRRSNRVVIYNQDHDGNRNQSTSNGSTTNSATDDSSNTNRLELIDCQKRNIDVVGVIRKFSWDEVERLTKNFSKVIGTGGFSTVYLAHFQGLELELELGAIKVHIGSERLNQLFKQELDILLRLRHQHIVKLLGYCDDGVSEQGAMVFEYVPNGSLQEKLHGGGGDGIAEEDAKSKRKSLPVLSWRSRMTIAFQLAQAIEYLHEKCSPQIVHGDIKASNILLDHHLNCKLCDFGFSKMGFSSTILPPSSSSPAYSSREKQVMMGSPGYTDPHYLRTGLASKKNDIYSYGVVVLELVTGMEAFCSERGQFLTSIVGPTLLTRDVADMVDPRLGGDYDMEEARAMLSISALCLGHSPTLRPSATNILQTIKDKISSTSFQFSPPPDKDKFGQLMIRDA</sequence>
<organism evidence="5 6">
    <name type="scientific">Lithocarpus litseifolius</name>
    <dbReference type="NCBI Taxonomy" id="425828"/>
    <lineage>
        <taxon>Eukaryota</taxon>
        <taxon>Viridiplantae</taxon>
        <taxon>Streptophyta</taxon>
        <taxon>Embryophyta</taxon>
        <taxon>Tracheophyta</taxon>
        <taxon>Spermatophyta</taxon>
        <taxon>Magnoliopsida</taxon>
        <taxon>eudicotyledons</taxon>
        <taxon>Gunneridae</taxon>
        <taxon>Pentapetalae</taxon>
        <taxon>rosids</taxon>
        <taxon>fabids</taxon>
        <taxon>Fagales</taxon>
        <taxon>Fagaceae</taxon>
        <taxon>Lithocarpus</taxon>
    </lineage>
</organism>
<feature type="compositionally biased region" description="Low complexity" evidence="3">
    <location>
        <begin position="30"/>
        <end position="48"/>
    </location>
</feature>
<evidence type="ECO:0000256" key="3">
    <source>
        <dbReference type="SAM" id="MobiDB-lite"/>
    </source>
</evidence>
<evidence type="ECO:0000256" key="2">
    <source>
        <dbReference type="ARBA" id="ARBA00022840"/>
    </source>
</evidence>
<dbReference type="AlphaFoldDB" id="A0AAW2E1M0"/>
<reference evidence="5 6" key="1">
    <citation type="submission" date="2024-01" db="EMBL/GenBank/DDBJ databases">
        <title>A telomere-to-telomere, gap-free genome of sweet tea (Lithocarpus litseifolius).</title>
        <authorList>
            <person name="Zhou J."/>
        </authorList>
    </citation>
    <scope>NUCLEOTIDE SEQUENCE [LARGE SCALE GENOMIC DNA]</scope>
    <source>
        <strain evidence="5">Zhou-2022a</strain>
        <tissue evidence="5">Leaf</tissue>
    </source>
</reference>
<dbReference type="SMART" id="SM00220">
    <property type="entry name" value="S_TKc"/>
    <property type="match status" value="1"/>
</dbReference>
<accession>A0AAW2E1M0</accession>
<dbReference type="PROSITE" id="PS50011">
    <property type="entry name" value="PROTEIN_KINASE_DOM"/>
    <property type="match status" value="1"/>
</dbReference>
<dbReference type="PROSITE" id="PS00108">
    <property type="entry name" value="PROTEIN_KINASE_ST"/>
    <property type="match status" value="1"/>
</dbReference>
<keyword evidence="6" id="KW-1185">Reference proteome</keyword>
<dbReference type="Gene3D" id="3.30.200.20">
    <property type="entry name" value="Phosphorylase Kinase, domain 1"/>
    <property type="match status" value="1"/>
</dbReference>
<evidence type="ECO:0000313" key="5">
    <source>
        <dbReference type="EMBL" id="KAL0016199.1"/>
    </source>
</evidence>
<feature type="region of interest" description="Disordered" evidence="3">
    <location>
        <begin position="23"/>
        <end position="48"/>
    </location>
</feature>
<dbReference type="GO" id="GO:0004672">
    <property type="term" value="F:protein kinase activity"/>
    <property type="evidence" value="ECO:0007669"/>
    <property type="project" value="InterPro"/>
</dbReference>
<dbReference type="GO" id="GO:0005524">
    <property type="term" value="F:ATP binding"/>
    <property type="evidence" value="ECO:0007669"/>
    <property type="project" value="UniProtKB-KW"/>
</dbReference>
<gene>
    <name evidence="5" type="ORF">SO802_003268</name>
</gene>
<protein>
    <recommendedName>
        <fullName evidence="4">Protein kinase domain-containing protein</fullName>
    </recommendedName>
</protein>
<evidence type="ECO:0000313" key="6">
    <source>
        <dbReference type="Proteomes" id="UP001459277"/>
    </source>
</evidence>
<evidence type="ECO:0000256" key="1">
    <source>
        <dbReference type="ARBA" id="ARBA00022741"/>
    </source>
</evidence>
<name>A0AAW2E1M0_9ROSI</name>
<dbReference type="PANTHER" id="PTHR27001:SF585">
    <property type="entry name" value="OS02G0648100 PROTEIN"/>
    <property type="match status" value="1"/>
</dbReference>
<dbReference type="InterPro" id="IPR008271">
    <property type="entry name" value="Ser/Thr_kinase_AS"/>
</dbReference>